<dbReference type="InterPro" id="IPR014811">
    <property type="entry name" value="ArgoL1"/>
</dbReference>
<evidence type="ECO:0000256" key="2">
    <source>
        <dbReference type="SAM" id="MobiDB-lite"/>
    </source>
</evidence>
<dbReference type="InterPro" id="IPR036085">
    <property type="entry name" value="PAZ_dom_sf"/>
</dbReference>
<feature type="region of interest" description="Disordered" evidence="2">
    <location>
        <begin position="1"/>
        <end position="216"/>
    </location>
</feature>
<dbReference type="Pfam" id="PF02170">
    <property type="entry name" value="PAZ"/>
    <property type="match status" value="1"/>
</dbReference>
<comment type="caution">
    <text evidence="5">The sequence shown here is derived from an EMBL/GenBank/DDBJ whole genome shotgun (WGS) entry which is preliminary data.</text>
</comment>
<dbReference type="SMART" id="SM01163">
    <property type="entry name" value="DUF1785"/>
    <property type="match status" value="1"/>
</dbReference>
<evidence type="ECO:0000313" key="5">
    <source>
        <dbReference type="EMBL" id="CAH3143669.1"/>
    </source>
</evidence>
<dbReference type="InterPro" id="IPR003100">
    <property type="entry name" value="PAZ_dom"/>
</dbReference>
<feature type="compositionally biased region" description="Basic residues" evidence="2">
    <location>
        <begin position="9"/>
        <end position="23"/>
    </location>
</feature>
<reference evidence="5 6" key="1">
    <citation type="submission" date="2022-05" db="EMBL/GenBank/DDBJ databases">
        <authorList>
            <consortium name="Genoscope - CEA"/>
            <person name="William W."/>
        </authorList>
    </citation>
    <scope>NUCLEOTIDE SEQUENCE [LARGE SCALE GENOMIC DNA]</scope>
</reference>
<dbReference type="Gene3D" id="3.40.50.2300">
    <property type="match status" value="1"/>
</dbReference>
<dbReference type="Pfam" id="PF16487">
    <property type="entry name" value="ArgoMid"/>
    <property type="match status" value="1"/>
</dbReference>
<sequence length="1035" mass="115194">MSSPGQGKGKNKRKGKGRGRGRGRGQDLPSNPGRTEHVGKAPDEDRKTTEEEPGCINRTDLTADFDEKPAAGACGNSTNGTVVDKLGQEEIFPSASGETTTVEEHSQRGSSSGETPSKSKKTKGKQRGTQSSPPDDKGKASTLPPGAAAADASSTKTVGGTTPSSAAVTSSTAAVDREVEDVTKKLGSSLGSGEHTPRQTQANSGMRPPLRPGYGTKGRPIALRANFFRLNISPQLSDLYHYDVEITPQRCPKSVKRDVVNEIINKYKQTTFKGHHPAFDGEKNLYSRIKLPVPAELNVKLPGEDGGRDKDFKVKIQFAAAVSLLELNNFLSGKQYGKIPQDAVQALDIVVRQMPSMYYTPVGRSFFPFDGQGRPLGEGCELKFGFYSTIRHSEWKAMLVNIDVSAKGFYKDQAVVPDFLCETLKVQPHNLEDRQFEPDRRKLEKAIRGIRIQTTHASSIKRKYTVWGVSGNSADRMQFDVTDEAIGHTSKTTVADYFKDRYGLILRYPHLPCLQVGQKKDRYLPMEVCTIIPCQRKHLSEQQTTDMIKSTARPAPERQRDIQHWVQEMTRASSKYLRDEFQTSVSTEMVKVEGRVLPPPRINLGPQDQPLVPRDGSWDMRNKSLHDGARIDKWALACFCGRCREDQLRNFSKQMGNVSSRQGLRMSEEPVVVRYGRGAREVESLFSKWVVDIPGLQLIMAILPERDKQIYPEIKRVGDNVIGIPTQCVQSKHVNRTNPQVCANIALKINSKLGGINHVIDPGVKSPVFREPVIIFGADVTHPSPTENGIPSIAAVVASMDANATKYCARVRAQNHKSGKGAQEIINDLAVMVKELLIEFYKANRKLKPSKIIFYRDGVSEGQFDQVLVHEVRAVQQACIMLEKDYRPRITFVVVQKRHHTRLFCENQRDEVGKARNVPPGTTVDSGITHPYEFDFYLCSHYGIQGTSRPTHYHVLYDDNSFTADGLQQLTYQLCHVYARCTRSVSMPAPAYYAHLVAFRARHHVTGNGRLVIDLEKSAKAIEVNAKMKGAMYFT</sequence>
<dbReference type="SMART" id="SM00950">
    <property type="entry name" value="Piwi"/>
    <property type="match status" value="1"/>
</dbReference>
<dbReference type="Pfam" id="PF16488">
    <property type="entry name" value="ArgoL2"/>
    <property type="match status" value="1"/>
</dbReference>
<dbReference type="InterPro" id="IPR012337">
    <property type="entry name" value="RNaseH-like_sf"/>
</dbReference>
<evidence type="ECO:0000313" key="6">
    <source>
        <dbReference type="Proteomes" id="UP001159428"/>
    </source>
</evidence>
<protein>
    <submittedName>
        <fullName evidence="5">Uncharacterized protein</fullName>
    </submittedName>
</protein>
<feature type="compositionally biased region" description="Low complexity" evidence="2">
    <location>
        <begin position="161"/>
        <end position="174"/>
    </location>
</feature>
<feature type="compositionally biased region" description="Basic and acidic residues" evidence="2">
    <location>
        <begin position="175"/>
        <end position="184"/>
    </location>
</feature>
<keyword evidence="6" id="KW-1185">Reference proteome</keyword>
<organism evidence="5 6">
    <name type="scientific">Pocillopora meandrina</name>
    <dbReference type="NCBI Taxonomy" id="46732"/>
    <lineage>
        <taxon>Eukaryota</taxon>
        <taxon>Metazoa</taxon>
        <taxon>Cnidaria</taxon>
        <taxon>Anthozoa</taxon>
        <taxon>Hexacorallia</taxon>
        <taxon>Scleractinia</taxon>
        <taxon>Astrocoeniina</taxon>
        <taxon>Pocilloporidae</taxon>
        <taxon>Pocillopora</taxon>
    </lineage>
</organism>
<feature type="compositionally biased region" description="Basic and acidic residues" evidence="2">
    <location>
        <begin position="34"/>
        <end position="50"/>
    </location>
</feature>
<evidence type="ECO:0000256" key="1">
    <source>
        <dbReference type="RuleBase" id="RU361178"/>
    </source>
</evidence>
<feature type="domain" description="PAZ" evidence="3">
    <location>
        <begin position="415"/>
        <end position="533"/>
    </location>
</feature>
<dbReference type="EMBL" id="CALNXJ010000038">
    <property type="protein sequence ID" value="CAH3143669.1"/>
    <property type="molecule type" value="Genomic_DNA"/>
</dbReference>
<feature type="domain" description="Piwi" evidence="4">
    <location>
        <begin position="698"/>
        <end position="1006"/>
    </location>
</feature>
<dbReference type="CDD" id="cd02846">
    <property type="entry name" value="PAZ_argonaute_like"/>
    <property type="match status" value="1"/>
</dbReference>
<accession>A0AAU9XDF2</accession>
<dbReference type="Gene3D" id="3.30.420.10">
    <property type="entry name" value="Ribonuclease H-like superfamily/Ribonuclease H"/>
    <property type="match status" value="1"/>
</dbReference>
<dbReference type="Pfam" id="PF16486">
    <property type="entry name" value="ArgoN"/>
    <property type="match status" value="1"/>
</dbReference>
<dbReference type="SUPFAM" id="SSF101690">
    <property type="entry name" value="PAZ domain"/>
    <property type="match status" value="1"/>
</dbReference>
<dbReference type="InterPro" id="IPR045246">
    <property type="entry name" value="Piwi_ago-like"/>
</dbReference>
<dbReference type="Pfam" id="PF02171">
    <property type="entry name" value="Piwi"/>
    <property type="match status" value="1"/>
</dbReference>
<dbReference type="InterPro" id="IPR032472">
    <property type="entry name" value="ArgoL2"/>
</dbReference>
<dbReference type="CDD" id="cd04657">
    <property type="entry name" value="Piwi_ago-like"/>
    <property type="match status" value="1"/>
</dbReference>
<dbReference type="Pfam" id="PF08699">
    <property type="entry name" value="ArgoL1"/>
    <property type="match status" value="1"/>
</dbReference>
<dbReference type="InterPro" id="IPR003165">
    <property type="entry name" value="Piwi"/>
</dbReference>
<dbReference type="Proteomes" id="UP001159428">
    <property type="component" value="Unassembled WGS sequence"/>
</dbReference>
<comment type="similarity">
    <text evidence="1">Belongs to the argonaute family.</text>
</comment>
<name>A0AAU9XDF2_9CNID</name>
<dbReference type="InterPro" id="IPR036397">
    <property type="entry name" value="RNaseH_sf"/>
</dbReference>
<proteinExistence type="inferred from homology"/>
<dbReference type="SMART" id="SM00949">
    <property type="entry name" value="PAZ"/>
    <property type="match status" value="1"/>
</dbReference>
<evidence type="ECO:0000259" key="4">
    <source>
        <dbReference type="PROSITE" id="PS50822"/>
    </source>
</evidence>
<gene>
    <name evidence="5" type="ORF">PMEA_00020665</name>
</gene>
<dbReference type="InterPro" id="IPR032473">
    <property type="entry name" value="Argonaute_Mid_dom"/>
</dbReference>
<evidence type="ECO:0000259" key="3">
    <source>
        <dbReference type="PROSITE" id="PS50821"/>
    </source>
</evidence>
<dbReference type="Gene3D" id="2.170.260.10">
    <property type="entry name" value="paz domain"/>
    <property type="match status" value="1"/>
</dbReference>
<dbReference type="PROSITE" id="PS50822">
    <property type="entry name" value="PIWI"/>
    <property type="match status" value="1"/>
</dbReference>
<dbReference type="PROSITE" id="PS50821">
    <property type="entry name" value="PAZ"/>
    <property type="match status" value="1"/>
</dbReference>
<dbReference type="AlphaFoldDB" id="A0AAU9XDF2"/>
<dbReference type="PANTHER" id="PTHR22891">
    <property type="entry name" value="EUKARYOTIC TRANSLATION INITIATION FACTOR 2C"/>
    <property type="match status" value="1"/>
</dbReference>
<dbReference type="SUPFAM" id="SSF53098">
    <property type="entry name" value="Ribonuclease H-like"/>
    <property type="match status" value="1"/>
</dbReference>
<dbReference type="InterPro" id="IPR032474">
    <property type="entry name" value="Argonaute_N"/>
</dbReference>
<dbReference type="GO" id="GO:0003723">
    <property type="term" value="F:RNA binding"/>
    <property type="evidence" value="ECO:0007669"/>
    <property type="project" value="InterPro"/>
</dbReference>